<dbReference type="PANTHER" id="PTHR10416">
    <property type="entry name" value="DNA POLYMERASE DELTA SUBUNIT 2"/>
    <property type="match status" value="1"/>
</dbReference>
<sequence length="431" mass="47227">MERKRAITSRQHDRFVTKKKSFEQQFASLYVARLRAMETMVRQAIAADSSVSVAILPKIIDLRADLPCIITGTVFKVLKNKPNLLDEFTADEGMSIEERKECFASDSDQLFLEDESDRVALTGNIEVDAFVTGAVLGLEGQMTTDGEAFEVSRIFLPISPPQKEKLPARKDDAYVALVSGLNFGSTSAKCHPLSSGLLMDYLAGRIGTDEEKTFVSTIVHTIIAGNSISKATKEVLLEPVKKSQSNGNEVRPLEQLDLVVSSLVSTMPVDILPGSSDPCNLMLPQQPLAACLLPRSMSYTTCHLVTNPHLATIDKISIAGTSGQPVDSVLQCSQGQSPLDALEKMLEWRHLAPTAPDILSCYPFPNKDVFVIETRPHIFFAGNQPEFATKLVEGPDNERTRIICIPSFSETGSIVLVNLRDLSCFPLTIDI</sequence>
<comment type="similarity">
    <text evidence="2">Belongs to the DNA polymerase delta/II small subunit family.</text>
</comment>
<dbReference type="InterPro" id="IPR041863">
    <property type="entry name" value="PolD2_C"/>
</dbReference>
<evidence type="ECO:0000256" key="2">
    <source>
        <dbReference type="ARBA" id="ARBA00006035"/>
    </source>
</evidence>
<dbReference type="OrthoDB" id="3763at2759"/>
<proteinExistence type="inferred from homology"/>
<dbReference type="Pfam" id="PF04042">
    <property type="entry name" value="DNA_pol_E_B"/>
    <property type="match status" value="1"/>
</dbReference>
<dbReference type="Pfam" id="PF18018">
    <property type="entry name" value="DNA_pol_D_N"/>
    <property type="match status" value="1"/>
</dbReference>
<gene>
    <name evidence="7" type="ORF">THRCLA_07467</name>
</gene>
<dbReference type="AlphaFoldDB" id="A0A1V9ZD46"/>
<organism evidence="7 8">
    <name type="scientific">Thraustotheca clavata</name>
    <dbReference type="NCBI Taxonomy" id="74557"/>
    <lineage>
        <taxon>Eukaryota</taxon>
        <taxon>Sar</taxon>
        <taxon>Stramenopiles</taxon>
        <taxon>Oomycota</taxon>
        <taxon>Saprolegniomycetes</taxon>
        <taxon>Saprolegniales</taxon>
        <taxon>Achlyaceae</taxon>
        <taxon>Thraustotheca</taxon>
    </lineage>
</organism>
<evidence type="ECO:0000256" key="1">
    <source>
        <dbReference type="ARBA" id="ARBA00004123"/>
    </source>
</evidence>
<name>A0A1V9ZD46_9STRA</name>
<dbReference type="CDD" id="cd07387">
    <property type="entry name" value="MPP_PolD2_C"/>
    <property type="match status" value="1"/>
</dbReference>
<dbReference type="STRING" id="74557.A0A1V9ZD46"/>
<dbReference type="GO" id="GO:0003677">
    <property type="term" value="F:DNA binding"/>
    <property type="evidence" value="ECO:0007669"/>
    <property type="project" value="InterPro"/>
</dbReference>
<dbReference type="GO" id="GO:0043625">
    <property type="term" value="C:delta DNA polymerase complex"/>
    <property type="evidence" value="ECO:0007669"/>
    <property type="project" value="TreeGrafter"/>
</dbReference>
<evidence type="ECO:0000259" key="5">
    <source>
        <dbReference type="Pfam" id="PF04042"/>
    </source>
</evidence>
<accession>A0A1V9ZD46</accession>
<keyword evidence="8" id="KW-1185">Reference proteome</keyword>
<dbReference type="InterPro" id="IPR040663">
    <property type="entry name" value="DNA_pol_D_N"/>
</dbReference>
<feature type="domain" description="DNA polymerase delta subunit OB-fold" evidence="6">
    <location>
        <begin position="25"/>
        <end position="153"/>
    </location>
</feature>
<dbReference type="InterPro" id="IPR024826">
    <property type="entry name" value="DNA_pol_delta/II_ssu"/>
</dbReference>
<dbReference type="Gene3D" id="3.60.21.50">
    <property type="match status" value="1"/>
</dbReference>
<keyword evidence="3" id="KW-0235">DNA replication</keyword>
<dbReference type="PANTHER" id="PTHR10416:SF0">
    <property type="entry name" value="DNA POLYMERASE DELTA SUBUNIT 2"/>
    <property type="match status" value="1"/>
</dbReference>
<dbReference type="InterPro" id="IPR007185">
    <property type="entry name" value="DNA_pol_a/d/e_bsu"/>
</dbReference>
<evidence type="ECO:0000313" key="8">
    <source>
        <dbReference type="Proteomes" id="UP000243217"/>
    </source>
</evidence>
<comment type="subcellular location">
    <subcellularLocation>
        <location evidence="1">Nucleus</location>
    </subcellularLocation>
</comment>
<evidence type="ECO:0000256" key="4">
    <source>
        <dbReference type="ARBA" id="ARBA00023242"/>
    </source>
</evidence>
<feature type="domain" description="DNA polymerase alpha/delta/epsilon subunit B" evidence="5">
    <location>
        <begin position="175"/>
        <end position="389"/>
    </location>
</feature>
<dbReference type="Proteomes" id="UP000243217">
    <property type="component" value="Unassembled WGS sequence"/>
</dbReference>
<keyword evidence="4" id="KW-0539">Nucleus</keyword>
<reference evidence="7 8" key="1">
    <citation type="journal article" date="2014" name="Genome Biol. Evol.">
        <title>The secreted proteins of Achlya hypogyna and Thraustotheca clavata identify the ancestral oomycete secretome and reveal gene acquisitions by horizontal gene transfer.</title>
        <authorList>
            <person name="Misner I."/>
            <person name="Blouin N."/>
            <person name="Leonard G."/>
            <person name="Richards T.A."/>
            <person name="Lane C.E."/>
        </authorList>
    </citation>
    <scope>NUCLEOTIDE SEQUENCE [LARGE SCALE GENOMIC DNA]</scope>
    <source>
        <strain evidence="7 8">ATCC 34112</strain>
    </source>
</reference>
<evidence type="ECO:0000313" key="7">
    <source>
        <dbReference type="EMBL" id="OQR95909.1"/>
    </source>
</evidence>
<dbReference type="EMBL" id="JNBS01002009">
    <property type="protein sequence ID" value="OQR95909.1"/>
    <property type="molecule type" value="Genomic_DNA"/>
</dbReference>
<dbReference type="Gene3D" id="2.40.50.430">
    <property type="match status" value="1"/>
</dbReference>
<evidence type="ECO:0000256" key="3">
    <source>
        <dbReference type="ARBA" id="ARBA00022705"/>
    </source>
</evidence>
<dbReference type="GO" id="GO:0006271">
    <property type="term" value="P:DNA strand elongation involved in DNA replication"/>
    <property type="evidence" value="ECO:0007669"/>
    <property type="project" value="TreeGrafter"/>
</dbReference>
<comment type="caution">
    <text evidence="7">The sequence shown here is derived from an EMBL/GenBank/DDBJ whole genome shotgun (WGS) entry which is preliminary data.</text>
</comment>
<protein>
    <submittedName>
        <fullName evidence="7">DNA polymerase alpha/epsilon subunit B</fullName>
    </submittedName>
</protein>
<evidence type="ECO:0000259" key="6">
    <source>
        <dbReference type="Pfam" id="PF18018"/>
    </source>
</evidence>